<feature type="transmembrane region" description="Helical" evidence="12">
    <location>
        <begin position="923"/>
        <end position="948"/>
    </location>
</feature>
<evidence type="ECO:0000256" key="3">
    <source>
        <dbReference type="ARBA" id="ARBA00022448"/>
    </source>
</evidence>
<feature type="transmembrane region" description="Helical" evidence="12">
    <location>
        <begin position="804"/>
        <end position="826"/>
    </location>
</feature>
<feature type="transmembrane region" description="Helical" evidence="12">
    <location>
        <begin position="1019"/>
        <end position="1040"/>
    </location>
</feature>
<feature type="transmembrane region" description="Helical" evidence="12">
    <location>
        <begin position="611"/>
        <end position="633"/>
    </location>
</feature>
<keyword evidence="4" id="KW-1003">Cell membrane</keyword>
<feature type="region of interest" description="Disordered" evidence="11">
    <location>
        <begin position="452"/>
        <end position="482"/>
    </location>
</feature>
<evidence type="ECO:0000256" key="8">
    <source>
        <dbReference type="ARBA" id="ARBA00023065"/>
    </source>
</evidence>
<keyword evidence="10" id="KW-0739">Sodium transport</keyword>
<feature type="transmembrane region" description="Helical" evidence="12">
    <location>
        <begin position="27"/>
        <end position="53"/>
    </location>
</feature>
<feature type="transmembrane region" description="Helical" evidence="12">
    <location>
        <begin position="140"/>
        <end position="168"/>
    </location>
</feature>
<comment type="caution">
    <text evidence="13">The sequence shown here is derived from an EMBL/GenBank/DDBJ whole genome shotgun (WGS) entry which is preliminary data.</text>
</comment>
<keyword evidence="14" id="KW-1185">Reference proteome</keyword>
<keyword evidence="7" id="KW-0915">Sodium</keyword>
<feature type="transmembrane region" description="Helical" evidence="12">
    <location>
        <begin position="188"/>
        <end position="206"/>
    </location>
</feature>
<keyword evidence="5 12" id="KW-0812">Transmembrane</keyword>
<feature type="transmembrane region" description="Helical" evidence="12">
    <location>
        <begin position="686"/>
        <end position="704"/>
    </location>
</feature>
<dbReference type="PROSITE" id="PS50283">
    <property type="entry name" value="NA_SOLUT_SYMP_3"/>
    <property type="match status" value="2"/>
</dbReference>
<feature type="transmembrane region" description="Helical" evidence="12">
    <location>
        <begin position="579"/>
        <end position="599"/>
    </location>
</feature>
<dbReference type="InterPro" id="IPR001734">
    <property type="entry name" value="Na/solute_symporter"/>
</dbReference>
<dbReference type="GO" id="GO:0006814">
    <property type="term" value="P:sodium ion transport"/>
    <property type="evidence" value="ECO:0007669"/>
    <property type="project" value="UniProtKB-KW"/>
</dbReference>
<accession>A0AAN7P4T6</accession>
<feature type="transmembrane region" description="Helical" evidence="12">
    <location>
        <begin position="955"/>
        <end position="972"/>
    </location>
</feature>
<sequence>MSVLPVATALIASNVSGVGLLAIPADIYMYGAHIFWICLSFPILCALSCYIYLPVFFKLKPNSIYEYFNHRFDNKVKRFASFLYIASVFVYSPVVIFVPALAFSQVTDINVRFITPIICAICICYTALGGLKAVIWTNALNFVVMLVSVLVIIILGISFVGGITTVWQRALLGHRLDIFEFDPTVRDSFWSLFIGSIFHFICLAILNQGAMQKFLAVPTPTQAKKAILIFCLGFITIILLIICIGVTAYGKYWSCDPLTTKQISRFDQLIPLMAVEVAGTVHGIPGMFIAGVFCASLSTLSASLNTIACSIYEDFLVSFVPENMSEIAINRILKSIILLTGLVCIALIFVFENMASAFDFTVAVQAITNGPLLGLFTLGILCPWANAFGSFCGGVIGLFFISWIVIGNQWYKSKGFFGDFAKEVSTSGCTFKFNQTFVNELEEKPFQWFQVGNTETSTTPKQPKKKKVETPEDSSSSESESEVNMELANNDLDISDTENLDLSVGSYVIVKYGEEFFPGNQHAMNVTTSLVTSTFSWMDYTVFSLMLGMSVAIGIYFGFFGPKQNSKDMYLLGGKDMNVIPVATSLVASQISGISLLAIPADVYLYGSNYWWIVATLPVICVVSVMIYLPVFFKLQLTSIYEYFNLRFDKRMRVFASFLYTLTIFVYNPLIIYIPSLAFSQVSGIHVHYITPVVCAICIFYTTIGGLKAVVWTDALQFIGIIISVVAVFVLGVLSAGGMENVWNTSVKGKRLEWDFNWDPTQRDSFWSVIIGGTFNYMPFFTLNQGSMQKYLALPTFAQTKQALLLYAIGYMTLASLTIFTGNIIYANYWNCDPLSSNQIQRSDQLIAHFLMDVAGNIPLIPGIFIAAGLNTISSTIYEDFVSPFLPEDITQKKASNILKFIVVIAGLICIALIFLYEQMGGVFQIFVTLQGIANGPLLALFTLGVLVPFINAKGAFYGGLGGLLFVGWIAVGNQYFKSQGMIKSYAKPVSTKGCNFTFEASPTTVPTGEPFVLYQLSMWYISLVGALPVIVIAIVISLITRHKDDPPVKLELLCPLVHRFVKNDNKDKL</sequence>
<dbReference type="AlphaFoldDB" id="A0AAN7P4T6"/>
<evidence type="ECO:0000313" key="14">
    <source>
        <dbReference type="Proteomes" id="UP001353858"/>
    </source>
</evidence>
<dbReference type="PANTHER" id="PTHR42985">
    <property type="entry name" value="SODIUM-COUPLED MONOCARBOXYLATE TRANSPORTER"/>
    <property type="match status" value="1"/>
</dbReference>
<feature type="transmembrane region" description="Helical" evidence="12">
    <location>
        <begin position="898"/>
        <end position="917"/>
    </location>
</feature>
<dbReference type="GO" id="GO:0005886">
    <property type="term" value="C:plasma membrane"/>
    <property type="evidence" value="ECO:0007669"/>
    <property type="project" value="UniProtKB-SubCell"/>
</dbReference>
<gene>
    <name evidence="13" type="ORF">RN001_009148</name>
</gene>
<evidence type="ECO:0000256" key="2">
    <source>
        <dbReference type="ARBA" id="ARBA00006434"/>
    </source>
</evidence>
<keyword evidence="3" id="KW-0813">Transport</keyword>
<feature type="transmembrane region" description="Helical" evidence="12">
    <location>
        <begin position="357"/>
        <end position="381"/>
    </location>
</feature>
<feature type="transmembrane region" description="Helical" evidence="12">
    <location>
        <begin position="109"/>
        <end position="128"/>
    </location>
</feature>
<dbReference type="NCBIfam" id="TIGR00813">
    <property type="entry name" value="sss"/>
    <property type="match status" value="2"/>
</dbReference>
<evidence type="ECO:0000256" key="10">
    <source>
        <dbReference type="ARBA" id="ARBA00023201"/>
    </source>
</evidence>
<evidence type="ECO:0000256" key="6">
    <source>
        <dbReference type="ARBA" id="ARBA00022989"/>
    </source>
</evidence>
<feature type="transmembrane region" description="Helical" evidence="12">
    <location>
        <begin position="654"/>
        <end position="674"/>
    </location>
</feature>
<feature type="transmembrane region" description="Helical" evidence="12">
    <location>
        <begin position="540"/>
        <end position="559"/>
    </location>
</feature>
<evidence type="ECO:0000313" key="13">
    <source>
        <dbReference type="EMBL" id="KAK4876642.1"/>
    </source>
</evidence>
<dbReference type="Gene3D" id="1.20.1730.10">
    <property type="entry name" value="Sodium/glucose cotransporter"/>
    <property type="match status" value="2"/>
</dbReference>
<evidence type="ECO:0008006" key="15">
    <source>
        <dbReference type="Google" id="ProtNLM"/>
    </source>
</evidence>
<feature type="transmembrane region" description="Helical" evidence="12">
    <location>
        <begin position="716"/>
        <end position="736"/>
    </location>
</feature>
<feature type="transmembrane region" description="Helical" evidence="12">
    <location>
        <begin position="81"/>
        <end position="103"/>
    </location>
</feature>
<keyword evidence="6 12" id="KW-1133">Transmembrane helix</keyword>
<feature type="transmembrane region" description="Helical" evidence="12">
    <location>
        <begin position="227"/>
        <end position="249"/>
    </location>
</feature>
<feature type="transmembrane region" description="Helical" evidence="12">
    <location>
        <begin position="765"/>
        <end position="783"/>
    </location>
</feature>
<comment type="subcellular location">
    <subcellularLocation>
        <location evidence="1">Cell membrane</location>
        <topology evidence="1">Multi-pass membrane protein</topology>
    </subcellularLocation>
</comment>
<feature type="transmembrane region" description="Helical" evidence="12">
    <location>
        <begin position="846"/>
        <end position="870"/>
    </location>
</feature>
<proteinExistence type="inferred from homology"/>
<dbReference type="EMBL" id="JARPUR010000004">
    <property type="protein sequence ID" value="KAK4876642.1"/>
    <property type="molecule type" value="Genomic_DNA"/>
</dbReference>
<dbReference type="InterPro" id="IPR051163">
    <property type="entry name" value="Sodium:Solute_Symporter_SSF"/>
</dbReference>
<comment type="similarity">
    <text evidence="2">Belongs to the sodium:solute symporter (SSF) (TC 2.A.21) family.</text>
</comment>
<dbReference type="InterPro" id="IPR038377">
    <property type="entry name" value="Na/Glc_symporter_sf"/>
</dbReference>
<evidence type="ECO:0000256" key="5">
    <source>
        <dbReference type="ARBA" id="ARBA00022692"/>
    </source>
</evidence>
<reference evidence="14" key="1">
    <citation type="submission" date="2023-01" db="EMBL/GenBank/DDBJ databases">
        <title>Key to firefly adult light organ development and bioluminescence: homeobox transcription factors regulate luciferase expression and transportation to peroxisome.</title>
        <authorList>
            <person name="Fu X."/>
        </authorList>
    </citation>
    <scope>NUCLEOTIDE SEQUENCE [LARGE SCALE GENOMIC DNA]</scope>
</reference>
<protein>
    <recommendedName>
        <fullName evidence="15">Sodium-coupled monocarboxylate transporter 1</fullName>
    </recommendedName>
</protein>
<evidence type="ECO:0000256" key="11">
    <source>
        <dbReference type="SAM" id="MobiDB-lite"/>
    </source>
</evidence>
<organism evidence="13 14">
    <name type="scientific">Aquatica leii</name>
    <dbReference type="NCBI Taxonomy" id="1421715"/>
    <lineage>
        <taxon>Eukaryota</taxon>
        <taxon>Metazoa</taxon>
        <taxon>Ecdysozoa</taxon>
        <taxon>Arthropoda</taxon>
        <taxon>Hexapoda</taxon>
        <taxon>Insecta</taxon>
        <taxon>Pterygota</taxon>
        <taxon>Neoptera</taxon>
        <taxon>Endopterygota</taxon>
        <taxon>Coleoptera</taxon>
        <taxon>Polyphaga</taxon>
        <taxon>Elateriformia</taxon>
        <taxon>Elateroidea</taxon>
        <taxon>Lampyridae</taxon>
        <taxon>Luciolinae</taxon>
        <taxon>Aquatica</taxon>
    </lineage>
</organism>
<evidence type="ECO:0000256" key="7">
    <source>
        <dbReference type="ARBA" id="ARBA00023053"/>
    </source>
</evidence>
<evidence type="ECO:0000256" key="4">
    <source>
        <dbReference type="ARBA" id="ARBA00022475"/>
    </source>
</evidence>
<dbReference type="GO" id="GO:0015293">
    <property type="term" value="F:symporter activity"/>
    <property type="evidence" value="ECO:0007669"/>
    <property type="project" value="TreeGrafter"/>
</dbReference>
<evidence type="ECO:0000256" key="9">
    <source>
        <dbReference type="ARBA" id="ARBA00023136"/>
    </source>
</evidence>
<dbReference type="Pfam" id="PF00474">
    <property type="entry name" value="SSF"/>
    <property type="match status" value="2"/>
</dbReference>
<dbReference type="PANTHER" id="PTHR42985:SF21">
    <property type="entry name" value="SODIUM-DEPENDENT MULTIVITAMIN TRANSPORTER-LIKE PROTEIN"/>
    <property type="match status" value="1"/>
</dbReference>
<dbReference type="Proteomes" id="UP001353858">
    <property type="component" value="Unassembled WGS sequence"/>
</dbReference>
<feature type="transmembrane region" description="Helical" evidence="12">
    <location>
        <begin position="332"/>
        <end position="351"/>
    </location>
</feature>
<feature type="transmembrane region" description="Helical" evidence="12">
    <location>
        <begin position="388"/>
        <end position="406"/>
    </location>
</feature>
<keyword evidence="9 12" id="KW-0472">Membrane</keyword>
<dbReference type="CDD" id="cd11492">
    <property type="entry name" value="SLC5sbd_NIS-SMVT"/>
    <property type="match status" value="1"/>
</dbReference>
<name>A0AAN7P4T6_9COLE</name>
<evidence type="ECO:0000256" key="1">
    <source>
        <dbReference type="ARBA" id="ARBA00004651"/>
    </source>
</evidence>
<feature type="transmembrane region" description="Helical" evidence="12">
    <location>
        <begin position="269"/>
        <end position="295"/>
    </location>
</feature>
<keyword evidence="8" id="KW-0406">Ion transport</keyword>
<evidence type="ECO:0000256" key="12">
    <source>
        <dbReference type="SAM" id="Phobius"/>
    </source>
</evidence>